<feature type="domain" description="Glycosyltransferase 2-like" evidence="1">
    <location>
        <begin position="3"/>
        <end position="170"/>
    </location>
</feature>
<dbReference type="GO" id="GO:0016757">
    <property type="term" value="F:glycosyltransferase activity"/>
    <property type="evidence" value="ECO:0007669"/>
    <property type="project" value="UniProtKB-KW"/>
</dbReference>
<keyword evidence="2" id="KW-0808">Transferase</keyword>
<dbReference type="EMBL" id="JAVHUL010000001">
    <property type="protein sequence ID" value="MDQ7916097.1"/>
    <property type="molecule type" value="Genomic_DNA"/>
</dbReference>
<dbReference type="InterPro" id="IPR050834">
    <property type="entry name" value="Glycosyltransf_2"/>
</dbReference>
<keyword evidence="3" id="KW-1185">Reference proteome</keyword>
<accession>A0ABU0ZXA2</accession>
<dbReference type="Pfam" id="PF00535">
    <property type="entry name" value="Glycos_transf_2"/>
    <property type="match status" value="1"/>
</dbReference>
<dbReference type="RefSeq" id="WP_308862705.1">
    <property type="nucleotide sequence ID" value="NZ_JAVHUL010000001.1"/>
</dbReference>
<evidence type="ECO:0000313" key="2">
    <source>
        <dbReference type="EMBL" id="MDQ7916097.1"/>
    </source>
</evidence>
<dbReference type="Proteomes" id="UP001230915">
    <property type="component" value="Unassembled WGS sequence"/>
</dbReference>
<protein>
    <submittedName>
        <fullName evidence="2">Glycosyltransferase</fullName>
        <ecNumber evidence="2">2.4.-.-</ecNumber>
    </submittedName>
</protein>
<evidence type="ECO:0000313" key="3">
    <source>
        <dbReference type="Proteomes" id="UP001230915"/>
    </source>
</evidence>
<organism evidence="2 3">
    <name type="scientific">Mesonia profundi</name>
    <dbReference type="NCBI Taxonomy" id="3070998"/>
    <lineage>
        <taxon>Bacteria</taxon>
        <taxon>Pseudomonadati</taxon>
        <taxon>Bacteroidota</taxon>
        <taxon>Flavobacteriia</taxon>
        <taxon>Flavobacteriales</taxon>
        <taxon>Flavobacteriaceae</taxon>
        <taxon>Mesonia</taxon>
    </lineage>
</organism>
<sequence>MISVLIPTYNYHIFPLVQKVHELLVAEKIDFEIMCFDDASPEDSFIEKNEKINSLEKASYKVLPKNIGRSKIRNLLADTANFDWLLFLDADVIPIKDDFINNYLKFISEDHDIIYGGIKYVPKKPDASQLLRWHYGNLREALDTEKRSRKPYVSFLTLNFLIRKSVFEKVRFNEDIPNLRHEDTLFSYQLREAKVPILHIENPVYHLGIESSKEFLKKSIESVEGALYFKKHGLIDPNYIKILSFHQKLKKSKLDRGIVYLPKRTLRRIERNLLGAKPSLRLFDLYRLYHLIQFEKDA</sequence>
<comment type="caution">
    <text evidence="2">The sequence shown here is derived from an EMBL/GenBank/DDBJ whole genome shotgun (WGS) entry which is preliminary data.</text>
</comment>
<dbReference type="Gene3D" id="3.90.550.10">
    <property type="entry name" value="Spore Coat Polysaccharide Biosynthesis Protein SpsA, Chain A"/>
    <property type="match status" value="1"/>
</dbReference>
<name>A0ABU0ZXA2_9FLAO</name>
<evidence type="ECO:0000259" key="1">
    <source>
        <dbReference type="Pfam" id="PF00535"/>
    </source>
</evidence>
<dbReference type="InterPro" id="IPR001173">
    <property type="entry name" value="Glyco_trans_2-like"/>
</dbReference>
<proteinExistence type="predicted"/>
<dbReference type="PANTHER" id="PTHR43685:SF2">
    <property type="entry name" value="GLYCOSYLTRANSFERASE 2-LIKE DOMAIN-CONTAINING PROTEIN"/>
    <property type="match status" value="1"/>
</dbReference>
<dbReference type="PANTHER" id="PTHR43685">
    <property type="entry name" value="GLYCOSYLTRANSFERASE"/>
    <property type="match status" value="1"/>
</dbReference>
<dbReference type="SUPFAM" id="SSF53448">
    <property type="entry name" value="Nucleotide-diphospho-sugar transferases"/>
    <property type="match status" value="1"/>
</dbReference>
<dbReference type="EC" id="2.4.-.-" evidence="2"/>
<dbReference type="CDD" id="cd00761">
    <property type="entry name" value="Glyco_tranf_GTA_type"/>
    <property type="match status" value="1"/>
</dbReference>
<gene>
    <name evidence="2" type="ORF">RBU60_00780</name>
</gene>
<reference evidence="2 3" key="1">
    <citation type="submission" date="2023-08" db="EMBL/GenBank/DDBJ databases">
        <title>Mesonia sp. MT50, isolated from deep-sea sediment of the Mariana Trench.</title>
        <authorList>
            <person name="Fu H."/>
        </authorList>
    </citation>
    <scope>NUCLEOTIDE SEQUENCE [LARGE SCALE GENOMIC DNA]</scope>
    <source>
        <strain evidence="2 3">MT50</strain>
    </source>
</reference>
<dbReference type="InterPro" id="IPR029044">
    <property type="entry name" value="Nucleotide-diphossugar_trans"/>
</dbReference>
<keyword evidence="2" id="KW-0328">Glycosyltransferase</keyword>